<accession>G8RI76</accession>
<dbReference type="eggNOG" id="ENOG5031V7M">
    <property type="taxonomic scope" value="Bacteria"/>
</dbReference>
<dbReference type="KEGG" id="mrh:MycrhN_2845"/>
<evidence type="ECO:0000313" key="1">
    <source>
        <dbReference type="EMBL" id="AEV73413.1"/>
    </source>
</evidence>
<protein>
    <recommendedName>
        <fullName evidence="3">DUF2933 domain-containing protein</fullName>
    </recommendedName>
</protein>
<dbReference type="STRING" id="710685.MycrhN_2845"/>
<dbReference type="PATRIC" id="fig|710685.3.peg.2834"/>
<name>G8RI76_MYCRN</name>
<reference evidence="1 2" key="1">
    <citation type="submission" date="2011-12" db="EMBL/GenBank/DDBJ databases">
        <title>Complete sequence of Mycobacterium rhodesiae NBB3.</title>
        <authorList>
            <consortium name="US DOE Joint Genome Institute"/>
            <person name="Lucas S."/>
            <person name="Han J."/>
            <person name="Lapidus A."/>
            <person name="Cheng J.-F."/>
            <person name="Goodwin L."/>
            <person name="Pitluck S."/>
            <person name="Peters L."/>
            <person name="Mikhailova N."/>
            <person name="Gu W."/>
            <person name="Detter J.C."/>
            <person name="Han C."/>
            <person name="Tapia R."/>
            <person name="Land M."/>
            <person name="Hauser L."/>
            <person name="Kyrpides N."/>
            <person name="Ivanova N."/>
            <person name="Pagani I."/>
            <person name="Mattes T."/>
            <person name="Holmes A."/>
            <person name="Rutledge P."/>
            <person name="Paulsen I."/>
            <person name="Coleman N."/>
            <person name="Woyke T."/>
        </authorList>
    </citation>
    <scope>NUCLEOTIDE SEQUENCE [LARGE SCALE GENOMIC DNA]</scope>
    <source>
        <strain evidence="1 2">NBB3</strain>
    </source>
</reference>
<proteinExistence type="predicted"/>
<dbReference type="Proteomes" id="UP000005442">
    <property type="component" value="Chromosome"/>
</dbReference>
<dbReference type="AlphaFoldDB" id="G8RI76"/>
<dbReference type="RefSeq" id="WP_014211223.1">
    <property type="nucleotide sequence ID" value="NC_016604.1"/>
</dbReference>
<dbReference type="EMBL" id="CP003169">
    <property type="protein sequence ID" value="AEV73413.1"/>
    <property type="molecule type" value="Genomic_DNA"/>
</dbReference>
<evidence type="ECO:0000313" key="2">
    <source>
        <dbReference type="Proteomes" id="UP000005442"/>
    </source>
</evidence>
<dbReference type="HOGENOM" id="CLU_195260_0_0_11"/>
<sequence length="57" mass="6487">MEQLLLAAAALACPVGMGAMMFLMMRPSRGTDMPEREEMTRLRAEVDQLKSERQHHI</sequence>
<organism evidence="1 2">
    <name type="scientific">Mycolicibacterium rhodesiae (strain NBB3)</name>
    <name type="common">Mycobacterium rhodesiae</name>
    <dbReference type="NCBI Taxonomy" id="710685"/>
    <lineage>
        <taxon>Bacteria</taxon>
        <taxon>Bacillati</taxon>
        <taxon>Actinomycetota</taxon>
        <taxon>Actinomycetes</taxon>
        <taxon>Mycobacteriales</taxon>
        <taxon>Mycobacteriaceae</taxon>
        <taxon>Mycolicibacterium</taxon>
    </lineage>
</organism>
<keyword evidence="2" id="KW-1185">Reference proteome</keyword>
<gene>
    <name evidence="1" type="ordered locus">MycrhN_2845</name>
</gene>
<evidence type="ECO:0008006" key="3">
    <source>
        <dbReference type="Google" id="ProtNLM"/>
    </source>
</evidence>